<dbReference type="STRING" id="1187848.A1QO_13845"/>
<reference evidence="3 4" key="1">
    <citation type="journal article" date="2012" name="Science">
        <title>Ecological populations of bacteria act as socially cohesive units of antibiotic production and resistance.</title>
        <authorList>
            <person name="Cordero O.X."/>
            <person name="Wildschutte H."/>
            <person name="Kirkup B."/>
            <person name="Proehl S."/>
            <person name="Ngo L."/>
            <person name="Hussain F."/>
            <person name="Le Roux F."/>
            <person name="Mincer T."/>
            <person name="Polz M.F."/>
        </authorList>
    </citation>
    <scope>NUCLEOTIDE SEQUENCE [LARGE SCALE GENOMIC DNA]</scope>
    <source>
        <strain evidence="3 4">ZF-129</strain>
    </source>
</reference>
<dbReference type="Pfam" id="PF11557">
    <property type="entry name" value="Omp_AT"/>
    <property type="match status" value="1"/>
</dbReference>
<comment type="caution">
    <text evidence="3">The sequence shown here is derived from an EMBL/GenBank/DDBJ whole genome shotgun (WGS) entry which is preliminary data.</text>
</comment>
<evidence type="ECO:0000313" key="3">
    <source>
        <dbReference type="EMBL" id="OEE31398.1"/>
    </source>
</evidence>
<dbReference type="InterPro" id="IPR021621">
    <property type="entry name" value="Omp_AT"/>
</dbReference>
<dbReference type="Proteomes" id="UP000094741">
    <property type="component" value="Unassembled WGS sequence"/>
</dbReference>
<feature type="signal peptide" evidence="1">
    <location>
        <begin position="1"/>
        <end position="24"/>
    </location>
</feature>
<dbReference type="OrthoDB" id="6080400at2"/>
<name>A0A1E5BBE2_9VIBR</name>
<feature type="domain" description="Solitary outer membrane autotransporter-like beta-barrel" evidence="2">
    <location>
        <begin position="3"/>
        <end position="329"/>
    </location>
</feature>
<proteinExistence type="predicted"/>
<feature type="chain" id="PRO_5009171498" description="Solitary outer membrane autotransporter-like beta-barrel domain-containing protein" evidence="1">
    <location>
        <begin position="25"/>
        <end position="330"/>
    </location>
</feature>
<organism evidence="3 4">
    <name type="scientific">Vibrio genomosp. F10 str. ZF-129</name>
    <dbReference type="NCBI Taxonomy" id="1187848"/>
    <lineage>
        <taxon>Bacteria</taxon>
        <taxon>Pseudomonadati</taxon>
        <taxon>Pseudomonadota</taxon>
        <taxon>Gammaproteobacteria</taxon>
        <taxon>Vibrionales</taxon>
        <taxon>Vibrionaceae</taxon>
        <taxon>Vibrio</taxon>
    </lineage>
</organism>
<keyword evidence="1" id="KW-0732">Signal</keyword>
<dbReference type="RefSeq" id="WP_017033597.1">
    <property type="nucleotide sequence ID" value="NZ_AJYQ02000127.1"/>
</dbReference>
<sequence length="330" mass="37560">MSSFRLAVPLAIPLAMSFANPVLASQSISEAYRGQLEQNFAAAVILMDSDVFTFGIHDFDPNDLFHLGNEDIGTEESISLRNRIQVTTLPYTLELSNQEDKHKQSLMFRLSGLVSEKNITIDGVTTSDINKDRMIAGYVGYQYQYYVTAQWSIEPSFAVHLMQYKNSFEYRSDKLVAVKEILDGRYVNTSAWSLIYEPTVSFKYEHDKPWGSWTVYSNWHYFYGHGWGEANQGQIGNTEGWYVANGIQSIYNFDRWGKAVQSVYSSFRRIDLGSDIKQPLGTDYYYEASIGWLMTPPFDMAWVDNVGIGLNFNYGSALKGGSIVLFFNQD</sequence>
<evidence type="ECO:0000256" key="1">
    <source>
        <dbReference type="SAM" id="SignalP"/>
    </source>
</evidence>
<protein>
    <recommendedName>
        <fullName evidence="2">Solitary outer membrane autotransporter-like beta-barrel domain-containing protein</fullName>
    </recommendedName>
</protein>
<accession>A0A1E5BBE2</accession>
<dbReference type="AlphaFoldDB" id="A0A1E5BBE2"/>
<dbReference type="EMBL" id="AJYQ02000127">
    <property type="protein sequence ID" value="OEE31398.1"/>
    <property type="molecule type" value="Genomic_DNA"/>
</dbReference>
<gene>
    <name evidence="3" type="ORF">A1QO_13845</name>
</gene>
<dbReference type="eggNOG" id="COG4206">
    <property type="taxonomic scope" value="Bacteria"/>
</dbReference>
<evidence type="ECO:0000313" key="4">
    <source>
        <dbReference type="Proteomes" id="UP000094741"/>
    </source>
</evidence>
<evidence type="ECO:0000259" key="2">
    <source>
        <dbReference type="Pfam" id="PF11557"/>
    </source>
</evidence>